<accession>A0A6C0LQN2</accession>
<sequence length="152" mass="17579">MSQCLIDDHEPTINLQKIATRGGNDPISLQGYIPLLHKMDKVDRYGMSLPKFAYTQNGWRTDGYDVKKFSNDPREIAIRGGNDPVNISSYYDTTQRPLLPIKKPITKNMIEKFSPGYNQRNDCTTFGLVSEDKRFNIYMNQPDNRLISTRNW</sequence>
<proteinExistence type="predicted"/>
<dbReference type="EMBL" id="MN740556">
    <property type="protein sequence ID" value="QHU33049.1"/>
    <property type="molecule type" value="Genomic_DNA"/>
</dbReference>
<organism evidence="1">
    <name type="scientific">viral metagenome</name>
    <dbReference type="NCBI Taxonomy" id="1070528"/>
    <lineage>
        <taxon>unclassified sequences</taxon>
        <taxon>metagenomes</taxon>
        <taxon>organismal metagenomes</taxon>
    </lineage>
</organism>
<reference evidence="1" key="1">
    <citation type="journal article" date="2020" name="Nature">
        <title>Giant virus diversity and host interactions through global metagenomics.</title>
        <authorList>
            <person name="Schulz F."/>
            <person name="Roux S."/>
            <person name="Paez-Espino D."/>
            <person name="Jungbluth S."/>
            <person name="Walsh D.A."/>
            <person name="Denef V.J."/>
            <person name="McMahon K.D."/>
            <person name="Konstantinidis K.T."/>
            <person name="Eloe-Fadrosh E.A."/>
            <person name="Kyrpides N.C."/>
            <person name="Woyke T."/>
        </authorList>
    </citation>
    <scope>NUCLEOTIDE SEQUENCE</scope>
    <source>
        <strain evidence="1">GVMAG-S-1014582-52</strain>
    </source>
</reference>
<dbReference type="AlphaFoldDB" id="A0A6C0LQN2"/>
<evidence type="ECO:0000313" key="1">
    <source>
        <dbReference type="EMBL" id="QHU33049.1"/>
    </source>
</evidence>
<protein>
    <submittedName>
        <fullName evidence="1">Uncharacterized protein</fullName>
    </submittedName>
</protein>
<name>A0A6C0LQN2_9ZZZZ</name>